<sequence length="354" mass="37770">MQPVGRMALATGRFASRRTAPCVSMLKVTPWHGMLRAASGQAQSKAGPGLVDMRGSPVRSKTPGDDGLGQEVDMNAQNFQQVLASPSALLLQVGVPSEGIMKKVNQLRAAAQGRLPLVRFDPVQLPQVAQALQIQSSPAFLLLARGQVATALEGDLSPQTATTFVETVAKMLGLQVDLAANITEQLSEAEEQEWSDAVTADTLFVRISEQADLPMDARVRAAAGRARCALRGNKEEEARAIISELEKADRQGAEVKQATAMLRLHLLVGRGGNIEELRLAASAAPGDVSVVQPCTVALFWAGHPGEALDVGLKLLRRKRSDASRELVLSLLEALGPRHPRSASARKSFNSALFV</sequence>
<accession>A0A7S0ZMJ3</accession>
<dbReference type="EMBL" id="HBFQ01001376">
    <property type="protein sequence ID" value="CAD8826569.1"/>
    <property type="molecule type" value="Transcribed_RNA"/>
</dbReference>
<feature type="region of interest" description="Disordered" evidence="1">
    <location>
        <begin position="41"/>
        <end position="66"/>
    </location>
</feature>
<dbReference type="SUPFAM" id="SSF52833">
    <property type="entry name" value="Thioredoxin-like"/>
    <property type="match status" value="1"/>
</dbReference>
<name>A0A7S0ZMJ3_NOCSC</name>
<dbReference type="Gene3D" id="1.25.40.10">
    <property type="entry name" value="Tetratricopeptide repeat domain"/>
    <property type="match status" value="1"/>
</dbReference>
<proteinExistence type="predicted"/>
<dbReference type="Pfam" id="PF14561">
    <property type="entry name" value="TPR_20"/>
    <property type="match status" value="1"/>
</dbReference>
<dbReference type="AlphaFoldDB" id="A0A7S0ZMJ3"/>
<dbReference type="InterPro" id="IPR036249">
    <property type="entry name" value="Thioredoxin-like_sf"/>
</dbReference>
<gene>
    <name evidence="2" type="ORF">NSCI0253_LOCUS915</name>
</gene>
<organism evidence="2">
    <name type="scientific">Noctiluca scintillans</name>
    <name type="common">Sea sparkle</name>
    <name type="synonym">Red tide dinoflagellate</name>
    <dbReference type="NCBI Taxonomy" id="2966"/>
    <lineage>
        <taxon>Eukaryota</taxon>
        <taxon>Sar</taxon>
        <taxon>Alveolata</taxon>
        <taxon>Dinophyceae</taxon>
        <taxon>Noctilucales</taxon>
        <taxon>Noctilucaceae</taxon>
        <taxon>Noctiluca</taxon>
    </lineage>
</organism>
<evidence type="ECO:0000256" key="1">
    <source>
        <dbReference type="SAM" id="MobiDB-lite"/>
    </source>
</evidence>
<dbReference type="InterPro" id="IPR011990">
    <property type="entry name" value="TPR-like_helical_dom_sf"/>
</dbReference>
<evidence type="ECO:0008006" key="3">
    <source>
        <dbReference type="Google" id="ProtNLM"/>
    </source>
</evidence>
<protein>
    <recommendedName>
        <fullName evidence="3">Thioredoxin domain-containing protein</fullName>
    </recommendedName>
</protein>
<evidence type="ECO:0000313" key="2">
    <source>
        <dbReference type="EMBL" id="CAD8826569.1"/>
    </source>
</evidence>
<reference evidence="2" key="1">
    <citation type="submission" date="2021-01" db="EMBL/GenBank/DDBJ databases">
        <authorList>
            <person name="Corre E."/>
            <person name="Pelletier E."/>
            <person name="Niang G."/>
            <person name="Scheremetjew M."/>
            <person name="Finn R."/>
            <person name="Kale V."/>
            <person name="Holt S."/>
            <person name="Cochrane G."/>
            <person name="Meng A."/>
            <person name="Brown T."/>
            <person name="Cohen L."/>
        </authorList>
    </citation>
    <scope>NUCLEOTIDE SEQUENCE</scope>
</reference>